<dbReference type="PANTHER" id="PTHR43022">
    <property type="entry name" value="PROTEIN SMF"/>
    <property type="match status" value="1"/>
</dbReference>
<comment type="caution">
    <text evidence="3">The sequence shown here is derived from an EMBL/GenBank/DDBJ whole genome shotgun (WGS) entry which is preliminary data.</text>
</comment>
<dbReference type="OrthoDB" id="9785707at2"/>
<dbReference type="GO" id="GO:0009294">
    <property type="term" value="P:DNA-mediated transformation"/>
    <property type="evidence" value="ECO:0007669"/>
    <property type="project" value="InterPro"/>
</dbReference>
<comment type="similarity">
    <text evidence="1">Belongs to the DprA/Smf family.</text>
</comment>
<protein>
    <submittedName>
        <fullName evidence="3">DNA-processing protein DprA</fullName>
    </submittedName>
</protein>
<dbReference type="EMBL" id="RJQC01000003">
    <property type="protein sequence ID" value="RNM29786.1"/>
    <property type="molecule type" value="Genomic_DNA"/>
</dbReference>
<dbReference type="InterPro" id="IPR003488">
    <property type="entry name" value="DprA"/>
</dbReference>
<feature type="domain" description="Smf/DprA SLOG" evidence="2">
    <location>
        <begin position="41"/>
        <end position="241"/>
    </location>
</feature>
<dbReference type="SUPFAM" id="SSF102405">
    <property type="entry name" value="MCP/YpsA-like"/>
    <property type="match status" value="1"/>
</dbReference>
<sequence length="245" mass="27630">MNHPLSQAILSYAIQYDGQWSAIGQAIKNKQPYQPVICTTKYVTIVDDNYPLCFRRLRYPPWILFYKGKLELLDQPTIGIVGARQCSKQALINTETVVKHLRNRYCIVSGLAKGIDGQAHRFAKQTIGFIGCGIDRIYPKENMNLYSSMSLNQLIMSEYPLYTPPYRSHFPWRNRLIAASIDALIVIEATYKSGTMLTVNECNTLGVPVYCLPTAFENEAYPGCNHLIESGAYMISNASDLDSIL</sequence>
<dbReference type="Pfam" id="PF02481">
    <property type="entry name" value="DNA_processg_A"/>
    <property type="match status" value="1"/>
</dbReference>
<gene>
    <name evidence="3" type="ORF">EDX97_09170</name>
</gene>
<proteinExistence type="inferred from homology"/>
<dbReference type="AlphaFoldDB" id="A0A3N0HZP4"/>
<dbReference type="InterPro" id="IPR057666">
    <property type="entry name" value="DrpA_SLOG"/>
</dbReference>
<evidence type="ECO:0000313" key="4">
    <source>
        <dbReference type="Proteomes" id="UP000276568"/>
    </source>
</evidence>
<evidence type="ECO:0000259" key="2">
    <source>
        <dbReference type="Pfam" id="PF02481"/>
    </source>
</evidence>
<dbReference type="PANTHER" id="PTHR43022:SF1">
    <property type="entry name" value="PROTEIN SMF"/>
    <property type="match status" value="1"/>
</dbReference>
<keyword evidence="4" id="KW-1185">Reference proteome</keyword>
<dbReference type="RefSeq" id="WP_128520850.1">
    <property type="nucleotide sequence ID" value="NZ_RJQC01000003.1"/>
</dbReference>
<dbReference type="Proteomes" id="UP000276568">
    <property type="component" value="Unassembled WGS sequence"/>
</dbReference>
<organism evidence="3 4">
    <name type="scientific">Absicoccus porci</name>
    <dbReference type="NCBI Taxonomy" id="2486576"/>
    <lineage>
        <taxon>Bacteria</taxon>
        <taxon>Bacillati</taxon>
        <taxon>Bacillota</taxon>
        <taxon>Erysipelotrichia</taxon>
        <taxon>Erysipelotrichales</taxon>
        <taxon>Erysipelotrichaceae</taxon>
        <taxon>Absicoccus</taxon>
    </lineage>
</organism>
<dbReference type="Gene3D" id="3.40.50.450">
    <property type="match status" value="1"/>
</dbReference>
<evidence type="ECO:0000313" key="3">
    <source>
        <dbReference type="EMBL" id="RNM29786.1"/>
    </source>
</evidence>
<accession>A0A3N0HZP4</accession>
<name>A0A3N0HZP4_9FIRM</name>
<reference evidence="3 4" key="1">
    <citation type="submission" date="2018-11" db="EMBL/GenBank/DDBJ databases">
        <title>Clostridium sp. nov., a member of the family Erysipelotrichaceae isolated from pig faeces.</title>
        <authorList>
            <person name="Chang Y.-H."/>
        </authorList>
    </citation>
    <scope>NUCLEOTIDE SEQUENCE [LARGE SCALE GENOMIC DNA]</scope>
    <source>
        <strain evidence="3 4">YH-panp20</strain>
    </source>
</reference>
<evidence type="ECO:0000256" key="1">
    <source>
        <dbReference type="ARBA" id="ARBA00006525"/>
    </source>
</evidence>